<dbReference type="Proteomes" id="UP001232973">
    <property type="component" value="Unassembled WGS sequence"/>
</dbReference>
<dbReference type="Pfam" id="PF03358">
    <property type="entry name" value="FMN_red"/>
    <property type="match status" value="1"/>
</dbReference>
<evidence type="ECO:0000256" key="1">
    <source>
        <dbReference type="ARBA" id="ARBA00009428"/>
    </source>
</evidence>
<dbReference type="RefSeq" id="WP_274456934.1">
    <property type="nucleotide sequence ID" value="NZ_CP067097.1"/>
</dbReference>
<gene>
    <name evidence="3" type="ORF">J2S03_001818</name>
</gene>
<dbReference type="SUPFAM" id="SSF52218">
    <property type="entry name" value="Flavoproteins"/>
    <property type="match status" value="1"/>
</dbReference>
<feature type="domain" description="NADPH-dependent FMN reductase-like" evidence="2">
    <location>
        <begin position="1"/>
        <end position="128"/>
    </location>
</feature>
<dbReference type="PANTHER" id="PTHR30543">
    <property type="entry name" value="CHROMATE REDUCTASE"/>
    <property type="match status" value="1"/>
</dbReference>
<dbReference type="PANTHER" id="PTHR30543:SF21">
    <property type="entry name" value="NAD(P)H-DEPENDENT FMN REDUCTASE LOT6"/>
    <property type="match status" value="1"/>
</dbReference>
<comment type="similarity">
    <text evidence="1">Belongs to the azoreductase type 2 family.</text>
</comment>
<reference evidence="3 4" key="1">
    <citation type="submission" date="2023-07" db="EMBL/GenBank/DDBJ databases">
        <title>Genomic Encyclopedia of Type Strains, Phase IV (KMG-IV): sequencing the most valuable type-strain genomes for metagenomic binning, comparative biology and taxonomic classification.</title>
        <authorList>
            <person name="Goeker M."/>
        </authorList>
    </citation>
    <scope>NUCLEOTIDE SEQUENCE [LARGE SCALE GENOMIC DNA]</scope>
    <source>
        <strain evidence="3 4">DSM 4006</strain>
    </source>
</reference>
<sequence>MKLVALVGSLRKDSFNLHLVETMEERYKDKFAIEYADIRSLPFYDQDQEDPMPEAAKKLHQQVAAADGVLIVTPEFNWSFSGVLKNALDWLSRGDRPMNNKPTLVAGVSPFMMGTLRAQQHLRDVLVSPGIAARTLPPGGNEILITFANEKFKDGRLVDENTLAFLDSIVDKFVNLVQGK</sequence>
<evidence type="ECO:0000259" key="2">
    <source>
        <dbReference type="Pfam" id="PF03358"/>
    </source>
</evidence>
<proteinExistence type="inferred from homology"/>
<dbReference type="InterPro" id="IPR005025">
    <property type="entry name" value="FMN_Rdtase-like_dom"/>
</dbReference>
<evidence type="ECO:0000313" key="4">
    <source>
        <dbReference type="Proteomes" id="UP001232973"/>
    </source>
</evidence>
<evidence type="ECO:0000313" key="3">
    <source>
        <dbReference type="EMBL" id="MDQ0189955.1"/>
    </source>
</evidence>
<dbReference type="Gene3D" id="3.40.50.360">
    <property type="match status" value="1"/>
</dbReference>
<accession>A0ABT9XI09</accession>
<dbReference type="InterPro" id="IPR029039">
    <property type="entry name" value="Flavoprotein-like_sf"/>
</dbReference>
<organism evidence="3 4">
    <name type="scientific">Alicyclobacillus cycloheptanicus</name>
    <dbReference type="NCBI Taxonomy" id="1457"/>
    <lineage>
        <taxon>Bacteria</taxon>
        <taxon>Bacillati</taxon>
        <taxon>Bacillota</taxon>
        <taxon>Bacilli</taxon>
        <taxon>Bacillales</taxon>
        <taxon>Alicyclobacillaceae</taxon>
        <taxon>Alicyclobacillus</taxon>
    </lineage>
</organism>
<keyword evidence="4" id="KW-1185">Reference proteome</keyword>
<name>A0ABT9XI09_9BACL</name>
<comment type="caution">
    <text evidence="3">The sequence shown here is derived from an EMBL/GenBank/DDBJ whole genome shotgun (WGS) entry which is preliminary data.</text>
</comment>
<dbReference type="InterPro" id="IPR050712">
    <property type="entry name" value="NAD(P)H-dep_reductase"/>
</dbReference>
<protein>
    <submittedName>
        <fullName evidence="3">NAD(P)H-dependent FMN reductase</fullName>
    </submittedName>
</protein>
<dbReference type="EMBL" id="JAUSTP010000012">
    <property type="protein sequence ID" value="MDQ0189955.1"/>
    <property type="molecule type" value="Genomic_DNA"/>
</dbReference>